<dbReference type="EMBL" id="ANJA01002612">
    <property type="protein sequence ID" value="ETO68799.1"/>
    <property type="molecule type" value="Genomic_DNA"/>
</dbReference>
<reference evidence="1 2" key="1">
    <citation type="submission" date="2013-11" db="EMBL/GenBank/DDBJ databases">
        <title>The Genome Sequence of Phytophthora parasitica P1976.</title>
        <authorList>
            <consortium name="The Broad Institute Genomics Platform"/>
            <person name="Russ C."/>
            <person name="Tyler B."/>
            <person name="Panabieres F."/>
            <person name="Shan W."/>
            <person name="Tripathy S."/>
            <person name="Grunwald N."/>
            <person name="Machado M."/>
            <person name="Johnson C.S."/>
            <person name="Walker B."/>
            <person name="Young S."/>
            <person name="Zeng Q."/>
            <person name="Gargeya S."/>
            <person name="Fitzgerald M."/>
            <person name="Haas B."/>
            <person name="Abouelleil A."/>
            <person name="Allen A.W."/>
            <person name="Alvarado L."/>
            <person name="Arachchi H.M."/>
            <person name="Berlin A.M."/>
            <person name="Chapman S.B."/>
            <person name="Gainer-Dewar J."/>
            <person name="Goldberg J."/>
            <person name="Griggs A."/>
            <person name="Gujja S."/>
            <person name="Hansen M."/>
            <person name="Howarth C."/>
            <person name="Imamovic A."/>
            <person name="Ireland A."/>
            <person name="Larimer J."/>
            <person name="McCowan C."/>
            <person name="Murphy C."/>
            <person name="Pearson M."/>
            <person name="Poon T.W."/>
            <person name="Priest M."/>
            <person name="Roberts A."/>
            <person name="Saif S."/>
            <person name="Shea T."/>
            <person name="Sisk P."/>
            <person name="Sykes S."/>
            <person name="Wortman J."/>
            <person name="Nusbaum C."/>
            <person name="Birren B."/>
        </authorList>
    </citation>
    <scope>NUCLEOTIDE SEQUENCE [LARGE SCALE GENOMIC DNA]</scope>
    <source>
        <strain evidence="1 2">P1976</strain>
    </source>
</reference>
<dbReference type="AlphaFoldDB" id="A0A080ZQ88"/>
<protein>
    <submittedName>
        <fullName evidence="1">Uncharacterized protein</fullName>
    </submittedName>
</protein>
<sequence length="48" mass="5565">MEASKVKCHNEPKFNRDFCPGIQDKTHGVWHRVHKIQVGMNLNQHLGV</sequence>
<comment type="caution">
    <text evidence="1">The sequence shown here is derived from an EMBL/GenBank/DDBJ whole genome shotgun (WGS) entry which is preliminary data.</text>
</comment>
<name>A0A080ZQ88_PHYNI</name>
<evidence type="ECO:0000313" key="2">
    <source>
        <dbReference type="Proteomes" id="UP000028582"/>
    </source>
</evidence>
<organism evidence="1 2">
    <name type="scientific">Phytophthora nicotianae P1976</name>
    <dbReference type="NCBI Taxonomy" id="1317066"/>
    <lineage>
        <taxon>Eukaryota</taxon>
        <taxon>Sar</taxon>
        <taxon>Stramenopiles</taxon>
        <taxon>Oomycota</taxon>
        <taxon>Peronosporomycetes</taxon>
        <taxon>Peronosporales</taxon>
        <taxon>Peronosporaceae</taxon>
        <taxon>Phytophthora</taxon>
    </lineage>
</organism>
<accession>A0A080ZQ88</accession>
<evidence type="ECO:0000313" key="1">
    <source>
        <dbReference type="EMBL" id="ETO68799.1"/>
    </source>
</evidence>
<proteinExistence type="predicted"/>
<dbReference type="Proteomes" id="UP000028582">
    <property type="component" value="Unassembled WGS sequence"/>
</dbReference>
<gene>
    <name evidence="1" type="ORF">F444_14454</name>
</gene>